<gene>
    <name evidence="2" type="ORF">LCGC14_0378780</name>
</gene>
<dbReference type="AlphaFoldDB" id="A0A0F9T2W5"/>
<evidence type="ECO:0000256" key="1">
    <source>
        <dbReference type="SAM" id="MobiDB-lite"/>
    </source>
</evidence>
<dbReference type="EMBL" id="LAZR01000306">
    <property type="protein sequence ID" value="KKN75640.1"/>
    <property type="molecule type" value="Genomic_DNA"/>
</dbReference>
<feature type="region of interest" description="Disordered" evidence="1">
    <location>
        <begin position="86"/>
        <end position="105"/>
    </location>
</feature>
<name>A0A0F9T2W5_9ZZZZ</name>
<sequence>MESKATAKAVNQSMLVNLGLTIYEAIAIQKRAKSLHRSYENDCNYGLTSRQESRERTLWRDVEAIAGRNGLYVAEQGDPRGWPIIISPEPIREDGRGPEERVCPY</sequence>
<proteinExistence type="predicted"/>
<accession>A0A0F9T2W5</accession>
<feature type="compositionally biased region" description="Basic and acidic residues" evidence="1">
    <location>
        <begin position="90"/>
        <end position="105"/>
    </location>
</feature>
<protein>
    <submittedName>
        <fullName evidence="2">Uncharacterized protein</fullName>
    </submittedName>
</protein>
<reference evidence="2" key="1">
    <citation type="journal article" date="2015" name="Nature">
        <title>Complex archaea that bridge the gap between prokaryotes and eukaryotes.</title>
        <authorList>
            <person name="Spang A."/>
            <person name="Saw J.H."/>
            <person name="Jorgensen S.L."/>
            <person name="Zaremba-Niedzwiedzka K."/>
            <person name="Martijn J."/>
            <person name="Lind A.E."/>
            <person name="van Eijk R."/>
            <person name="Schleper C."/>
            <person name="Guy L."/>
            <person name="Ettema T.J."/>
        </authorList>
    </citation>
    <scope>NUCLEOTIDE SEQUENCE</scope>
</reference>
<evidence type="ECO:0000313" key="2">
    <source>
        <dbReference type="EMBL" id="KKN75640.1"/>
    </source>
</evidence>
<comment type="caution">
    <text evidence="2">The sequence shown here is derived from an EMBL/GenBank/DDBJ whole genome shotgun (WGS) entry which is preliminary data.</text>
</comment>
<organism evidence="2">
    <name type="scientific">marine sediment metagenome</name>
    <dbReference type="NCBI Taxonomy" id="412755"/>
    <lineage>
        <taxon>unclassified sequences</taxon>
        <taxon>metagenomes</taxon>
        <taxon>ecological metagenomes</taxon>
    </lineage>
</organism>